<evidence type="ECO:0000256" key="1">
    <source>
        <dbReference type="ARBA" id="ARBA00006914"/>
    </source>
</evidence>
<dbReference type="GO" id="GO:0045815">
    <property type="term" value="P:transcription initiation-coupled chromatin remodeling"/>
    <property type="evidence" value="ECO:0007669"/>
    <property type="project" value="TreeGrafter"/>
</dbReference>
<dbReference type="FunFam" id="3.40.50.300:FF:001025">
    <property type="entry name" value="ATPase family, AAA domain-containing 2B"/>
    <property type="match status" value="1"/>
</dbReference>
<dbReference type="Gene3D" id="3.40.50.300">
    <property type="entry name" value="P-loop containing nucleotide triphosphate hydrolases"/>
    <property type="match status" value="1"/>
</dbReference>
<dbReference type="Pfam" id="PF00004">
    <property type="entry name" value="AAA"/>
    <property type="match status" value="1"/>
</dbReference>
<dbReference type="GO" id="GO:0006334">
    <property type="term" value="P:nucleosome assembly"/>
    <property type="evidence" value="ECO:0007669"/>
    <property type="project" value="TreeGrafter"/>
</dbReference>
<sequence length="210" mass="23306">QIGGLRGHLDMMFNHLVFPFLDETKDDPIVPSNGFLFHGPPGTGKTLLARAVVEMCFPYNPTAFFYIKASDLLSKWVGQTEQMLRDLFRQAQIWSPSLILLDEIDGLAQDRSDNTSAKNKGILSSLLTLMDGLHSSSRVTVIGTTNHLSNLDPALRRPGRFDHELEFQLPDLEARLAIITLSTTNMAHPPEAEMLREVATRLSGYSGADI</sequence>
<comment type="similarity">
    <text evidence="1 6">Belongs to the AAA ATPase family.</text>
</comment>
<reference evidence="8 9" key="1">
    <citation type="journal article" date="2015" name="Genome Biol. Evol.">
        <title>Phylogenomic analyses indicate that early fungi evolved digesting cell walls of algal ancestors of land plants.</title>
        <authorList>
            <person name="Chang Y."/>
            <person name="Wang S."/>
            <person name="Sekimoto S."/>
            <person name="Aerts A.L."/>
            <person name="Choi C."/>
            <person name="Clum A."/>
            <person name="LaButti K.M."/>
            <person name="Lindquist E.A."/>
            <person name="Yee Ngan C."/>
            <person name="Ohm R.A."/>
            <person name="Salamov A.A."/>
            <person name="Grigoriev I.V."/>
            <person name="Spatafora J.W."/>
            <person name="Berbee M.L."/>
        </authorList>
    </citation>
    <scope>NUCLEOTIDE SEQUENCE [LARGE SCALE GENOMIC DNA]</scope>
    <source>
        <strain evidence="8 9">NRRL 28638</strain>
    </source>
</reference>
<dbReference type="PANTHER" id="PTHR23069">
    <property type="entry name" value="AAA DOMAIN-CONTAINING"/>
    <property type="match status" value="1"/>
</dbReference>
<accession>A0A137P3R1</accession>
<protein>
    <submittedName>
        <fullName evidence="8">AAA ATPase</fullName>
    </submittedName>
</protein>
<keyword evidence="9" id="KW-1185">Reference proteome</keyword>
<dbReference type="GO" id="GO:0005634">
    <property type="term" value="C:nucleus"/>
    <property type="evidence" value="ECO:0007669"/>
    <property type="project" value="TreeGrafter"/>
</dbReference>
<dbReference type="InterPro" id="IPR003959">
    <property type="entry name" value="ATPase_AAA_core"/>
</dbReference>
<evidence type="ECO:0000313" key="8">
    <source>
        <dbReference type="EMBL" id="KXN69660.1"/>
    </source>
</evidence>
<evidence type="ECO:0000256" key="4">
    <source>
        <dbReference type="ARBA" id="ARBA00023054"/>
    </source>
</evidence>
<dbReference type="SUPFAM" id="SSF52540">
    <property type="entry name" value="P-loop containing nucleoside triphosphate hydrolases"/>
    <property type="match status" value="1"/>
</dbReference>
<gene>
    <name evidence="8" type="ORF">CONCODRAFT_33473</name>
</gene>
<evidence type="ECO:0000256" key="6">
    <source>
        <dbReference type="RuleBase" id="RU003651"/>
    </source>
</evidence>
<keyword evidence="4" id="KW-0175">Coiled coil</keyword>
<dbReference type="InterPro" id="IPR003960">
    <property type="entry name" value="ATPase_AAA_CS"/>
</dbReference>
<dbReference type="Proteomes" id="UP000070444">
    <property type="component" value="Unassembled WGS sequence"/>
</dbReference>
<feature type="non-terminal residue" evidence="8">
    <location>
        <position position="210"/>
    </location>
</feature>
<dbReference type="Gene3D" id="1.10.8.60">
    <property type="match status" value="1"/>
</dbReference>
<keyword evidence="5" id="KW-0103">Bromodomain</keyword>
<evidence type="ECO:0000256" key="5">
    <source>
        <dbReference type="ARBA" id="ARBA00023117"/>
    </source>
</evidence>
<dbReference type="GO" id="GO:0042393">
    <property type="term" value="F:histone binding"/>
    <property type="evidence" value="ECO:0007669"/>
    <property type="project" value="TreeGrafter"/>
</dbReference>
<dbReference type="STRING" id="796925.A0A137P3R1"/>
<dbReference type="GO" id="GO:0005524">
    <property type="term" value="F:ATP binding"/>
    <property type="evidence" value="ECO:0007669"/>
    <property type="project" value="UniProtKB-KW"/>
</dbReference>
<dbReference type="GO" id="GO:0003682">
    <property type="term" value="F:chromatin binding"/>
    <property type="evidence" value="ECO:0007669"/>
    <property type="project" value="TreeGrafter"/>
</dbReference>
<dbReference type="InterPro" id="IPR045199">
    <property type="entry name" value="ATAD2-like"/>
</dbReference>
<dbReference type="PROSITE" id="PS00674">
    <property type="entry name" value="AAA"/>
    <property type="match status" value="1"/>
</dbReference>
<dbReference type="EMBL" id="KQ964527">
    <property type="protein sequence ID" value="KXN69660.1"/>
    <property type="molecule type" value="Genomic_DNA"/>
</dbReference>
<dbReference type="SMART" id="SM00382">
    <property type="entry name" value="AAA"/>
    <property type="match status" value="1"/>
</dbReference>
<name>A0A137P3R1_CONC2</name>
<organism evidence="8 9">
    <name type="scientific">Conidiobolus coronatus (strain ATCC 28846 / CBS 209.66 / NRRL 28638)</name>
    <name type="common">Delacroixia coronata</name>
    <dbReference type="NCBI Taxonomy" id="796925"/>
    <lineage>
        <taxon>Eukaryota</taxon>
        <taxon>Fungi</taxon>
        <taxon>Fungi incertae sedis</taxon>
        <taxon>Zoopagomycota</taxon>
        <taxon>Entomophthoromycotina</taxon>
        <taxon>Entomophthoromycetes</taxon>
        <taxon>Entomophthorales</taxon>
        <taxon>Ancylistaceae</taxon>
        <taxon>Conidiobolus</taxon>
    </lineage>
</organism>
<evidence type="ECO:0000256" key="2">
    <source>
        <dbReference type="ARBA" id="ARBA00022741"/>
    </source>
</evidence>
<keyword evidence="3 6" id="KW-0067">ATP-binding</keyword>
<feature type="domain" description="AAA+ ATPase" evidence="7">
    <location>
        <begin position="31"/>
        <end position="171"/>
    </location>
</feature>
<dbReference type="PANTHER" id="PTHR23069:SF0">
    <property type="entry name" value="TAT-BINDING HOMOLOG 7"/>
    <property type="match status" value="1"/>
</dbReference>
<feature type="non-terminal residue" evidence="8">
    <location>
        <position position="1"/>
    </location>
</feature>
<dbReference type="GO" id="GO:0006337">
    <property type="term" value="P:nucleosome disassembly"/>
    <property type="evidence" value="ECO:0007669"/>
    <property type="project" value="TreeGrafter"/>
</dbReference>
<dbReference type="InterPro" id="IPR027417">
    <property type="entry name" value="P-loop_NTPase"/>
</dbReference>
<evidence type="ECO:0000313" key="9">
    <source>
        <dbReference type="Proteomes" id="UP000070444"/>
    </source>
</evidence>
<evidence type="ECO:0000256" key="3">
    <source>
        <dbReference type="ARBA" id="ARBA00022840"/>
    </source>
</evidence>
<evidence type="ECO:0000259" key="7">
    <source>
        <dbReference type="SMART" id="SM00382"/>
    </source>
</evidence>
<dbReference type="OMA" id="ANACVGF"/>
<keyword evidence="2 6" id="KW-0547">Nucleotide-binding</keyword>
<dbReference type="GO" id="GO:0016887">
    <property type="term" value="F:ATP hydrolysis activity"/>
    <property type="evidence" value="ECO:0007669"/>
    <property type="project" value="InterPro"/>
</dbReference>
<proteinExistence type="inferred from homology"/>
<dbReference type="InterPro" id="IPR003593">
    <property type="entry name" value="AAA+_ATPase"/>
</dbReference>
<dbReference type="AlphaFoldDB" id="A0A137P3R1"/>
<dbReference type="OrthoDB" id="5421at2759"/>